<dbReference type="SMART" id="SM00327">
    <property type="entry name" value="VWA"/>
    <property type="match status" value="1"/>
</dbReference>
<dbReference type="CDD" id="cd00198">
    <property type="entry name" value="vWFA"/>
    <property type="match status" value="1"/>
</dbReference>
<feature type="domain" description="VWFA" evidence="2">
    <location>
        <begin position="472"/>
        <end position="649"/>
    </location>
</feature>
<dbReference type="PROSITE" id="PS51468">
    <property type="entry name" value="VIT"/>
    <property type="match status" value="1"/>
</dbReference>
<dbReference type="SUPFAM" id="SSF48452">
    <property type="entry name" value="TPR-like"/>
    <property type="match status" value="1"/>
</dbReference>
<feature type="compositionally biased region" description="Low complexity" evidence="1">
    <location>
        <begin position="860"/>
        <end position="870"/>
    </location>
</feature>
<feature type="region of interest" description="Disordered" evidence="1">
    <location>
        <begin position="913"/>
        <end position="948"/>
    </location>
</feature>
<dbReference type="EMBL" id="SSMQ01000097">
    <property type="protein sequence ID" value="TKC95285.1"/>
    <property type="molecule type" value="Genomic_DNA"/>
</dbReference>
<proteinExistence type="predicted"/>
<dbReference type="Pfam" id="PF13768">
    <property type="entry name" value="VWA_3"/>
    <property type="match status" value="1"/>
</dbReference>
<dbReference type="RefSeq" id="WP_136935725.1">
    <property type="nucleotide sequence ID" value="NZ_SSMQ01000097.1"/>
</dbReference>
<dbReference type="InterPro" id="IPR036465">
    <property type="entry name" value="vWFA_dom_sf"/>
</dbReference>
<dbReference type="SUPFAM" id="SSF53300">
    <property type="entry name" value="vWA-like"/>
    <property type="match status" value="1"/>
</dbReference>
<dbReference type="PANTHER" id="PTHR45737:SF6">
    <property type="entry name" value="VON WILLEBRAND FACTOR A DOMAIN-CONTAINING PROTEIN 5A"/>
    <property type="match status" value="1"/>
</dbReference>
<keyword evidence="5" id="KW-1185">Reference proteome</keyword>
<dbReference type="SMART" id="SM00609">
    <property type="entry name" value="VIT"/>
    <property type="match status" value="1"/>
</dbReference>
<dbReference type="Pfam" id="PF08487">
    <property type="entry name" value="VIT"/>
    <property type="match status" value="1"/>
</dbReference>
<dbReference type="InterPro" id="IPR011990">
    <property type="entry name" value="TPR-like_helical_dom_sf"/>
</dbReference>
<protein>
    <submittedName>
        <fullName evidence="4">VWA domain-containing protein</fullName>
    </submittedName>
</protein>
<evidence type="ECO:0000313" key="5">
    <source>
        <dbReference type="Proteomes" id="UP000309215"/>
    </source>
</evidence>
<sequence>MSRSLDRIRAFAKNHSLPLRAAIGLLVLVASLAVFIASQRVPPVRAGVVDARLELAAGEVRLVEAGKASTVISGAPLPAGAELATGTGARALVRLSDGSSLFLRGDATVRLQPDGAEIVAGEVWLDAPPSERGGLKHKAGDATIAAADAGLSIRRAGAEVVVVVTRGLAVLTSPGGRVEVSAGEQAQASGNDKPKVSPVLFWDDWTGGMGDGRPLAGAGSGAGRIYGVSPNLPGEKAKVLEVSRQSVRAVIREGLAETEVDQTFGNPGGGVLEGWYWFSVPERAIVTSFAVETNGVLVEGEVTERKEAAARYATAVATGHSPALLEWVDGRTYRSRIYPIPASGARRVVLRYLEVLPSQGGKLEYLYPMRGEDPARIGEFSLEVDLGVAGSKMRIASLADAVVEDGGRRVTMRRSGYLPRADFQLEATPIEPQQRAALTVARFAAGADRADYVMARYVPDIDWAAVPAPPGDVAVVVDTSASGDEAVRQQKAAAAEAILRALSQKDRFVLIAIDSAPTVLWPKEGLAEATDKEIAAALARLAEHSSGGATDLGAFFDAALGRLHGTEQPAVVYIGDGLPTSGEVSGDRLAERLRRSLSTSRARLFTVAVGSQSNVGLLRELARQGGGQSFRIDRMETATSEVLRLASAIKTPTITELSIDLGAGLDEAMLTASGKVSRGEEVLLFARTHHALPAEATVKGRVGGKDFAKSYPITLAQGTSTSLVPRLWAAEKVRRLLGEVTDPEEQRGKIVEVGLEYGLMTPFTSILALESEAAYARQGIRRRSSPLRGVRLTALDARTERALMDAALNPAPAVAMGCSLRKEEAPSESVAAAPAPLAQPPVSETAVDDKPMDIQNRTSPATAMATATPTEPEPAENALSPAKPAPGGGGGAFRGNAEREGLDGQEIAGKRSMVTGSANEEQPALDKAKGRAPEAPPPPPMATSTSQFEATKKLAEGTTPRVPPPVTLPVTPCSDVARRPLADRIVMWSKRLRGELDGKTLVSRYQAARGACEIPDWRAEQALLDLLQQKARTEDAVTTLLAHFEPVPDTRAYVAQAILRRTVDPRIAASVRRTLFGEKIAWDQVDAELAAIDGVDAKLAKLRERMLVAPGDPQGELRVVRLLAEAGKKDDALAQGRRLRDRGFMSPDLALALGDVLAAQGFQDEALRTYSEIVEFDAQSPASRRLLGDVFLRNAWYGAAYRQYKTLTDLPTADAPSFLRLALAAAGSGRVDEALRLERQVASAEGTPGPRDPRLWARLWAAAHLARLLDGEGKPVEPGLAEGLSRKLKELSLFSGPSALAVLTWEDLDTTLGLVGKDGEVEATLAELSDAASIGISAVELPLGDEARLAFLARFRKASPGREVPVALHLIAWDGKAFRVTIRKAKLGVKDMEVSLPSFNPGL</sequence>
<name>A0A4U1IMX3_9BACT</name>
<comment type="caution">
    <text evidence="4">The sequence shown here is derived from an EMBL/GenBank/DDBJ whole genome shotgun (WGS) entry which is preliminary data.</text>
</comment>
<feature type="region of interest" description="Disordered" evidence="1">
    <location>
        <begin position="826"/>
        <end position="897"/>
    </location>
</feature>
<dbReference type="Gene3D" id="3.40.50.410">
    <property type="entry name" value="von Willebrand factor, type A domain"/>
    <property type="match status" value="1"/>
</dbReference>
<feature type="compositionally biased region" description="Low complexity" evidence="1">
    <location>
        <begin position="827"/>
        <end position="843"/>
    </location>
</feature>
<evidence type="ECO:0000259" key="3">
    <source>
        <dbReference type="PROSITE" id="PS51468"/>
    </source>
</evidence>
<dbReference type="InterPro" id="IPR006860">
    <property type="entry name" value="FecR"/>
</dbReference>
<dbReference type="Pfam" id="PF04773">
    <property type="entry name" value="FecR"/>
    <property type="match status" value="1"/>
</dbReference>
<evidence type="ECO:0000259" key="2">
    <source>
        <dbReference type="PROSITE" id="PS50234"/>
    </source>
</evidence>
<dbReference type="PANTHER" id="PTHR45737">
    <property type="entry name" value="VON WILLEBRAND FACTOR A DOMAIN-CONTAINING PROTEIN 5A"/>
    <property type="match status" value="1"/>
</dbReference>
<dbReference type="Gene3D" id="1.25.40.10">
    <property type="entry name" value="Tetratricopeptide repeat domain"/>
    <property type="match status" value="1"/>
</dbReference>
<dbReference type="Proteomes" id="UP000309215">
    <property type="component" value="Unassembled WGS sequence"/>
</dbReference>
<evidence type="ECO:0000256" key="1">
    <source>
        <dbReference type="SAM" id="MobiDB-lite"/>
    </source>
</evidence>
<evidence type="ECO:0000313" key="4">
    <source>
        <dbReference type="EMBL" id="TKC95285.1"/>
    </source>
</evidence>
<dbReference type="InterPro" id="IPR002035">
    <property type="entry name" value="VWF_A"/>
</dbReference>
<dbReference type="PROSITE" id="PS50234">
    <property type="entry name" value="VWFA"/>
    <property type="match status" value="1"/>
</dbReference>
<dbReference type="OrthoDB" id="9784383at2"/>
<dbReference type="InterPro" id="IPR013694">
    <property type="entry name" value="VIT"/>
</dbReference>
<feature type="domain" description="VIT" evidence="3">
    <location>
        <begin position="226"/>
        <end position="354"/>
    </location>
</feature>
<organism evidence="4 5">
    <name type="scientific">Polyangium fumosum</name>
    <dbReference type="NCBI Taxonomy" id="889272"/>
    <lineage>
        <taxon>Bacteria</taxon>
        <taxon>Pseudomonadati</taxon>
        <taxon>Myxococcota</taxon>
        <taxon>Polyangia</taxon>
        <taxon>Polyangiales</taxon>
        <taxon>Polyangiaceae</taxon>
        <taxon>Polyangium</taxon>
    </lineage>
</organism>
<accession>A0A4U1IMX3</accession>
<reference evidence="4 5" key="1">
    <citation type="submission" date="2019-04" db="EMBL/GenBank/DDBJ databases">
        <authorList>
            <person name="Li Y."/>
            <person name="Wang J."/>
        </authorList>
    </citation>
    <scope>NUCLEOTIDE SEQUENCE [LARGE SCALE GENOMIC DNA]</scope>
    <source>
        <strain evidence="4 5">DSM 14668</strain>
    </source>
</reference>
<dbReference type="Gene3D" id="2.60.120.1440">
    <property type="match status" value="1"/>
</dbReference>
<gene>
    <name evidence="4" type="ORF">E8A74_47005</name>
</gene>